<evidence type="ECO:0000313" key="1">
    <source>
        <dbReference type="EMBL" id="TCL31986.1"/>
    </source>
</evidence>
<dbReference type="RefSeq" id="WP_132083648.1">
    <property type="nucleotide sequence ID" value="NZ_DAIMLW010000028.1"/>
</dbReference>
<dbReference type="AlphaFoldDB" id="A0A4R1PNN1"/>
<dbReference type="Proteomes" id="UP000295063">
    <property type="component" value="Unassembled WGS sequence"/>
</dbReference>
<proteinExistence type="predicted"/>
<keyword evidence="2" id="KW-1185">Reference proteome</keyword>
<gene>
    <name evidence="1" type="ORF">EV210_12528</name>
</gene>
<dbReference type="EMBL" id="SLUI01000025">
    <property type="protein sequence ID" value="TCL31986.1"/>
    <property type="molecule type" value="Genomic_DNA"/>
</dbReference>
<evidence type="ECO:0000313" key="2">
    <source>
        <dbReference type="Proteomes" id="UP000295063"/>
    </source>
</evidence>
<comment type="caution">
    <text evidence="1">The sequence shown here is derived from an EMBL/GenBank/DDBJ whole genome shotgun (WGS) entry which is preliminary data.</text>
</comment>
<sequence>MKRLVLVLVGVLLMLPVAVLGAGADSLPAGKLLIVPEGSQVPYSSRVDREQLTHFCFFSSQLIAKDTAIIVQSLEIAVEAHNLPRRSWQAAQMSAQNTDKIWLCVKRQKQGTITQQYYEANVYRLVQRSKLAGETNQMIIGFTNLDLPVEPGEIVRLSFYGSFYPYVQAGTVIRGSVVPEGWRHTAKTIRFEQSAAEQQYIVQ</sequence>
<organism evidence="1 2">
    <name type="scientific">Anaerospora hongkongensis</name>
    <dbReference type="NCBI Taxonomy" id="244830"/>
    <lineage>
        <taxon>Bacteria</taxon>
        <taxon>Bacillati</taxon>
        <taxon>Bacillota</taxon>
        <taxon>Negativicutes</taxon>
        <taxon>Selenomonadales</taxon>
        <taxon>Sporomusaceae</taxon>
        <taxon>Anaerospora</taxon>
    </lineage>
</organism>
<name>A0A4R1PNN1_9FIRM</name>
<reference evidence="1 2" key="1">
    <citation type="submission" date="2019-03" db="EMBL/GenBank/DDBJ databases">
        <title>Genomic Encyclopedia of Type Strains, Phase IV (KMG-IV): sequencing the most valuable type-strain genomes for metagenomic binning, comparative biology and taxonomic classification.</title>
        <authorList>
            <person name="Goeker M."/>
        </authorList>
    </citation>
    <scope>NUCLEOTIDE SEQUENCE [LARGE SCALE GENOMIC DNA]</scope>
    <source>
        <strain evidence="1 2">DSM 15969</strain>
    </source>
</reference>
<protein>
    <submittedName>
        <fullName evidence="1">Uncharacterized protein</fullName>
    </submittedName>
</protein>
<accession>A0A4R1PNN1</accession>